<dbReference type="PANTHER" id="PTHR43549:SF2">
    <property type="entry name" value="MULTIDRUG RESISTANCE PROTEIN NORM-RELATED"/>
    <property type="match status" value="1"/>
</dbReference>
<evidence type="ECO:0000256" key="1">
    <source>
        <dbReference type="ARBA" id="ARBA00004651"/>
    </source>
</evidence>
<keyword evidence="11" id="KW-1185">Reference proteome</keyword>
<reference evidence="10" key="2">
    <citation type="submission" date="2020-12" db="EMBL/GenBank/DDBJ databases">
        <title>New Spironucleus salmonicida genome in near-complete chromosomes.</title>
        <authorList>
            <person name="Xu F."/>
            <person name="Kurt Z."/>
            <person name="Jimenez-Gonzalez A."/>
            <person name="Astvaldsson A."/>
            <person name="Andersson J.O."/>
            <person name="Svard S.G."/>
        </authorList>
    </citation>
    <scope>NUCLEOTIDE SEQUENCE</scope>
    <source>
        <strain evidence="10">ATCC 50377</strain>
    </source>
</reference>
<evidence type="ECO:0000256" key="5">
    <source>
        <dbReference type="ARBA" id="ARBA00022692"/>
    </source>
</evidence>
<dbReference type="OrthoDB" id="10257100at2759"/>
<evidence type="ECO:0000256" key="2">
    <source>
        <dbReference type="ARBA" id="ARBA00010199"/>
    </source>
</evidence>
<evidence type="ECO:0000256" key="6">
    <source>
        <dbReference type="ARBA" id="ARBA00022989"/>
    </source>
</evidence>
<evidence type="ECO:0000256" key="7">
    <source>
        <dbReference type="ARBA" id="ARBA00023136"/>
    </source>
</evidence>
<dbReference type="GO" id="GO:0015297">
    <property type="term" value="F:antiporter activity"/>
    <property type="evidence" value="ECO:0007669"/>
    <property type="project" value="InterPro"/>
</dbReference>
<dbReference type="PANTHER" id="PTHR43549">
    <property type="entry name" value="MULTIDRUG RESISTANCE PROTEIN YPNP-RELATED"/>
    <property type="match status" value="1"/>
</dbReference>
<protein>
    <submittedName>
        <fullName evidence="10">MATE efflux family protein</fullName>
    </submittedName>
    <submittedName>
        <fullName evidence="9">Multi antimicrobial extrusion (MATE) family protein</fullName>
    </submittedName>
</protein>
<evidence type="ECO:0000256" key="4">
    <source>
        <dbReference type="ARBA" id="ARBA00022475"/>
    </source>
</evidence>
<keyword evidence="5 8" id="KW-0812">Transmembrane</keyword>
<comment type="similarity">
    <text evidence="2">Belongs to the multi antimicrobial extrusion (MATE) (TC 2.A.66.1) family.</text>
</comment>
<dbReference type="GO" id="GO:0005886">
    <property type="term" value="C:plasma membrane"/>
    <property type="evidence" value="ECO:0007669"/>
    <property type="project" value="UniProtKB-SubCell"/>
</dbReference>
<feature type="transmembrane region" description="Helical" evidence="8">
    <location>
        <begin position="406"/>
        <end position="427"/>
    </location>
</feature>
<reference evidence="9 10" key="1">
    <citation type="journal article" date="2014" name="PLoS Genet.">
        <title>The Genome of Spironucleus salmonicida Highlights a Fish Pathogen Adapted to Fluctuating Environments.</title>
        <authorList>
            <person name="Xu F."/>
            <person name="Jerlstrom-Hultqvist J."/>
            <person name="Einarsson E."/>
            <person name="Astvaldsson A."/>
            <person name="Svard S.G."/>
            <person name="Andersson J.O."/>
        </authorList>
    </citation>
    <scope>NUCLEOTIDE SEQUENCE</scope>
    <source>
        <strain evidence="10">ATCC 50377</strain>
    </source>
</reference>
<keyword evidence="4" id="KW-1003">Cell membrane</keyword>
<dbReference type="Pfam" id="PF01554">
    <property type="entry name" value="MatE"/>
    <property type="match status" value="2"/>
</dbReference>
<feature type="transmembrane region" description="Helical" evidence="8">
    <location>
        <begin position="470"/>
        <end position="493"/>
    </location>
</feature>
<dbReference type="VEuPathDB" id="GiardiaDB:SS50377_20863"/>
<name>V6LG55_9EUKA</name>
<feature type="transmembrane region" description="Helical" evidence="8">
    <location>
        <begin position="330"/>
        <end position="354"/>
    </location>
</feature>
<feature type="transmembrane region" description="Helical" evidence="8">
    <location>
        <begin position="51"/>
        <end position="72"/>
    </location>
</feature>
<feature type="transmembrane region" description="Helical" evidence="8">
    <location>
        <begin position="226"/>
        <end position="247"/>
    </location>
</feature>
<feature type="transmembrane region" description="Helical" evidence="8">
    <location>
        <begin position="366"/>
        <end position="394"/>
    </location>
</feature>
<evidence type="ECO:0000256" key="3">
    <source>
        <dbReference type="ARBA" id="ARBA00022448"/>
    </source>
</evidence>
<feature type="transmembrane region" description="Helical" evidence="8">
    <location>
        <begin position="268"/>
        <end position="293"/>
    </location>
</feature>
<keyword evidence="3" id="KW-0813">Transport</keyword>
<dbReference type="GO" id="GO:0042910">
    <property type="term" value="F:xenobiotic transmembrane transporter activity"/>
    <property type="evidence" value="ECO:0007669"/>
    <property type="project" value="InterPro"/>
</dbReference>
<evidence type="ECO:0000313" key="11">
    <source>
        <dbReference type="Proteomes" id="UP000018208"/>
    </source>
</evidence>
<feature type="transmembrane region" description="Helical" evidence="8">
    <location>
        <begin position="197"/>
        <end position="220"/>
    </location>
</feature>
<accession>V6LG55</accession>
<sequence length="533" mass="58375">MLFEGQKSEDTVPASIIDITKEIQTSDDEQNILLGGRSPFITILDLAYKQLLSFLITSVTLFLTPFMITKAIPNNEAALGALAVAAPFEYLSQMFGWFIAVGGSATISYLVGQNNIEGAKLVLVQLIALSFIIAILLAVILLPSLKSLLLLLIDATQGQLVLSLCYSYIVPFISGAIFVMLFFCVLAVFMGTGQMTMYMILSAGQQILYICILCPCFLFLTNLGIAGASLAFILSFIPSIIVGVIFLQKKGEINFDFKLLFKIRTFQYLKKVAGVGGIDLIASASGIIVLGTIQTLITKIALRYAEQVPDNEKKSIYEQVLAAWGCLSKIYGVVVGLCYNTTGSYLTAASYAIGAKRYARFYQLTVLICVITCVFILIITLIVLGIAPYIAVIFSKLEFYVDLSTTIIRIFCITGLILPLQFIVTTFCQAADYIVLGLIVAFITQILLLPVLFITIYFSTKSLPVELNFIISMTSFNINDVISGIISVIVMCISLKKFTGKHNITMTLKLAFAKTDLVDSLELNETEISTSQY</sequence>
<feature type="transmembrane region" description="Helical" evidence="8">
    <location>
        <begin position="434"/>
        <end position="458"/>
    </location>
</feature>
<organism evidence="9">
    <name type="scientific">Spironucleus salmonicida</name>
    <dbReference type="NCBI Taxonomy" id="348837"/>
    <lineage>
        <taxon>Eukaryota</taxon>
        <taxon>Metamonada</taxon>
        <taxon>Diplomonadida</taxon>
        <taxon>Hexamitidae</taxon>
        <taxon>Hexamitinae</taxon>
        <taxon>Spironucleus</taxon>
    </lineage>
</organism>
<feature type="transmembrane region" description="Helical" evidence="8">
    <location>
        <begin position="92"/>
        <end position="111"/>
    </location>
</feature>
<feature type="transmembrane region" description="Helical" evidence="8">
    <location>
        <begin position="123"/>
        <end position="142"/>
    </location>
</feature>
<evidence type="ECO:0000313" key="10">
    <source>
        <dbReference type="EMBL" id="KAH0577509.1"/>
    </source>
</evidence>
<keyword evidence="7 8" id="KW-0472">Membrane</keyword>
<dbReference type="InterPro" id="IPR002528">
    <property type="entry name" value="MATE_fam"/>
</dbReference>
<gene>
    <name evidence="9" type="ORF">SS50377_16576</name>
    <name evidence="10" type="ORF">SS50377_20863</name>
</gene>
<dbReference type="EMBL" id="KI546135">
    <property type="protein sequence ID" value="EST43540.1"/>
    <property type="molecule type" value="Genomic_DNA"/>
</dbReference>
<keyword evidence="6 8" id="KW-1133">Transmembrane helix</keyword>
<comment type="subcellular location">
    <subcellularLocation>
        <location evidence="1">Cell membrane</location>
        <topology evidence="1">Multi-pass membrane protein</topology>
    </subcellularLocation>
</comment>
<dbReference type="InterPro" id="IPR052031">
    <property type="entry name" value="Membrane_Transporter-Flippase"/>
</dbReference>
<proteinExistence type="inferred from homology"/>
<dbReference type="AlphaFoldDB" id="V6LG55"/>
<evidence type="ECO:0000313" key="9">
    <source>
        <dbReference type="EMBL" id="EST43540.1"/>
    </source>
</evidence>
<evidence type="ECO:0000256" key="8">
    <source>
        <dbReference type="SAM" id="Phobius"/>
    </source>
</evidence>
<dbReference type="EMBL" id="AUWU02000001">
    <property type="protein sequence ID" value="KAH0577509.1"/>
    <property type="molecule type" value="Genomic_DNA"/>
</dbReference>
<feature type="transmembrane region" description="Helical" evidence="8">
    <location>
        <begin position="168"/>
        <end position="190"/>
    </location>
</feature>
<dbReference type="Proteomes" id="UP000018208">
    <property type="component" value="Unassembled WGS sequence"/>
</dbReference>